<dbReference type="Gene3D" id="1.20.1720.10">
    <property type="entry name" value="Multidrug resistance protein D"/>
    <property type="match status" value="1"/>
</dbReference>
<name>A0ABS4U3Q5_9PSEU</name>
<evidence type="ECO:0000256" key="5">
    <source>
        <dbReference type="ARBA" id="ARBA00023136"/>
    </source>
</evidence>
<dbReference type="PROSITE" id="PS50850">
    <property type="entry name" value="MFS"/>
    <property type="match status" value="1"/>
</dbReference>
<dbReference type="Proteomes" id="UP001519332">
    <property type="component" value="Unassembled WGS sequence"/>
</dbReference>
<evidence type="ECO:0000259" key="7">
    <source>
        <dbReference type="PROSITE" id="PS50850"/>
    </source>
</evidence>
<gene>
    <name evidence="8" type="ORF">JOF56_011667</name>
</gene>
<protein>
    <submittedName>
        <fullName evidence="8">EmrB/QacA subfamily drug resistance transporter</fullName>
    </submittedName>
</protein>
<dbReference type="InterPro" id="IPR036259">
    <property type="entry name" value="MFS_trans_sf"/>
</dbReference>
<evidence type="ECO:0000256" key="3">
    <source>
        <dbReference type="ARBA" id="ARBA00022692"/>
    </source>
</evidence>
<dbReference type="InterPro" id="IPR011701">
    <property type="entry name" value="MFS"/>
</dbReference>
<dbReference type="EMBL" id="JAGINW010000001">
    <property type="protein sequence ID" value="MBP2331282.1"/>
    <property type="molecule type" value="Genomic_DNA"/>
</dbReference>
<feature type="transmembrane region" description="Helical" evidence="6">
    <location>
        <begin position="438"/>
        <end position="460"/>
    </location>
</feature>
<evidence type="ECO:0000256" key="6">
    <source>
        <dbReference type="SAM" id="Phobius"/>
    </source>
</evidence>
<dbReference type="InterPro" id="IPR020846">
    <property type="entry name" value="MFS_dom"/>
</dbReference>
<feature type="transmembrane region" description="Helical" evidence="6">
    <location>
        <begin position="236"/>
        <end position="252"/>
    </location>
</feature>
<feature type="domain" description="Major facilitator superfamily (MFS) profile" evidence="7">
    <location>
        <begin position="18"/>
        <end position="465"/>
    </location>
</feature>
<feature type="transmembrane region" description="Helical" evidence="6">
    <location>
        <begin position="361"/>
        <end position="386"/>
    </location>
</feature>
<dbReference type="RefSeq" id="WP_209647893.1">
    <property type="nucleotide sequence ID" value="NZ_JAGINW010000001.1"/>
</dbReference>
<comment type="caution">
    <text evidence="8">The sequence shown here is derived from an EMBL/GenBank/DDBJ whole genome shotgun (WGS) entry which is preliminary data.</text>
</comment>
<proteinExistence type="predicted"/>
<dbReference type="Pfam" id="PF07690">
    <property type="entry name" value="MFS_1"/>
    <property type="match status" value="2"/>
</dbReference>
<reference evidence="8 9" key="1">
    <citation type="submission" date="2021-03" db="EMBL/GenBank/DDBJ databases">
        <title>Sequencing the genomes of 1000 actinobacteria strains.</title>
        <authorList>
            <person name="Klenk H.-P."/>
        </authorList>
    </citation>
    <scope>NUCLEOTIDE SEQUENCE [LARGE SCALE GENOMIC DNA]</scope>
    <source>
        <strain evidence="8 9">DSM 46670</strain>
    </source>
</reference>
<dbReference type="PANTHER" id="PTHR23501">
    <property type="entry name" value="MAJOR FACILITATOR SUPERFAMILY"/>
    <property type="match status" value="1"/>
</dbReference>
<evidence type="ECO:0000256" key="2">
    <source>
        <dbReference type="ARBA" id="ARBA00022448"/>
    </source>
</evidence>
<feature type="transmembrane region" description="Helical" evidence="6">
    <location>
        <begin position="21"/>
        <end position="40"/>
    </location>
</feature>
<feature type="transmembrane region" description="Helical" evidence="6">
    <location>
        <begin position="304"/>
        <end position="325"/>
    </location>
</feature>
<feature type="transmembrane region" description="Helical" evidence="6">
    <location>
        <begin position="83"/>
        <end position="102"/>
    </location>
</feature>
<sequence>MTETAQRAVGLRSERGPVLGSIMLSTALVALDSTIIATAVPSIVGDLGGFTQFPWLFSIYLLTQAVTVPLYGKFADLFGRKPVVLFGIGVFLLGSVLCGVAWSMPVLIVARAVQGIGAGAVQPISMTMLGDLYTLEERARVQGYVTSVWAAASLVGPALGGVFSDYISWRWIFFVNIPFGALAVWMLVRGFHEKIERRKHRIDYTGSALLTVGCALVLLGLLEGGIAWAWDSVPSVLIFAVGIAVLVAFVFVERRAAEPVLPMWVFSNRTLIGGNLMALIVGAMLMGLTSYLPTFVESVIGTGALVAGFALAAMTIGWPISATLAGRVYMRIGMRDTALIGSVFVIAGAVLVALLGREAQVWQAAGAAFVVGVGLGLSASPTLVAVQTTVDWQRRGVATATNMFARSIGSAIGVAIFGAIVNGTLAGRTPDKDTLYTGIHNVFLTLIVVAVLSVGALLLMPRRPHSS</sequence>
<evidence type="ECO:0000313" key="9">
    <source>
        <dbReference type="Proteomes" id="UP001519332"/>
    </source>
</evidence>
<evidence type="ECO:0000313" key="8">
    <source>
        <dbReference type="EMBL" id="MBP2331282.1"/>
    </source>
</evidence>
<feature type="transmembrane region" description="Helical" evidence="6">
    <location>
        <begin position="52"/>
        <end position="71"/>
    </location>
</feature>
<evidence type="ECO:0000256" key="4">
    <source>
        <dbReference type="ARBA" id="ARBA00022989"/>
    </source>
</evidence>
<keyword evidence="5 6" id="KW-0472">Membrane</keyword>
<feature type="transmembrane region" description="Helical" evidence="6">
    <location>
        <begin position="272"/>
        <end position="292"/>
    </location>
</feature>
<feature type="transmembrane region" description="Helical" evidence="6">
    <location>
        <begin position="407"/>
        <end position="426"/>
    </location>
</feature>
<keyword evidence="3 6" id="KW-0812">Transmembrane</keyword>
<feature type="transmembrane region" description="Helical" evidence="6">
    <location>
        <begin position="337"/>
        <end position="355"/>
    </location>
</feature>
<comment type="subcellular location">
    <subcellularLocation>
        <location evidence="1">Cell inner membrane</location>
        <topology evidence="1">Multi-pass membrane protein</topology>
    </subcellularLocation>
</comment>
<evidence type="ECO:0000256" key="1">
    <source>
        <dbReference type="ARBA" id="ARBA00004429"/>
    </source>
</evidence>
<feature type="transmembrane region" description="Helical" evidence="6">
    <location>
        <begin position="169"/>
        <end position="188"/>
    </location>
</feature>
<dbReference type="CDD" id="cd17502">
    <property type="entry name" value="MFS_Azr1_MDR_like"/>
    <property type="match status" value="1"/>
</dbReference>
<feature type="transmembrane region" description="Helical" evidence="6">
    <location>
        <begin position="208"/>
        <end position="230"/>
    </location>
</feature>
<dbReference type="SUPFAM" id="SSF103473">
    <property type="entry name" value="MFS general substrate transporter"/>
    <property type="match status" value="1"/>
</dbReference>
<keyword evidence="4 6" id="KW-1133">Transmembrane helix</keyword>
<organism evidence="8 9">
    <name type="scientific">Kibdelosporangium banguiense</name>
    <dbReference type="NCBI Taxonomy" id="1365924"/>
    <lineage>
        <taxon>Bacteria</taxon>
        <taxon>Bacillati</taxon>
        <taxon>Actinomycetota</taxon>
        <taxon>Actinomycetes</taxon>
        <taxon>Pseudonocardiales</taxon>
        <taxon>Pseudonocardiaceae</taxon>
        <taxon>Kibdelosporangium</taxon>
    </lineage>
</organism>
<dbReference type="Gene3D" id="1.20.1250.20">
    <property type="entry name" value="MFS general substrate transporter like domains"/>
    <property type="match status" value="1"/>
</dbReference>
<dbReference type="PRINTS" id="PR01036">
    <property type="entry name" value="TCRTETB"/>
</dbReference>
<keyword evidence="2" id="KW-0813">Transport</keyword>
<keyword evidence="9" id="KW-1185">Reference proteome</keyword>
<accession>A0ABS4U3Q5</accession>
<dbReference type="PANTHER" id="PTHR23501:SF191">
    <property type="entry name" value="VACUOLAR BASIC AMINO ACID TRANSPORTER 4"/>
    <property type="match status" value="1"/>
</dbReference>